<organism evidence="7 8">
    <name type="scientific">Mucispirillum schaedleri ASF457</name>
    <dbReference type="NCBI Taxonomy" id="1379858"/>
    <lineage>
        <taxon>Bacteria</taxon>
        <taxon>Pseudomonadati</taxon>
        <taxon>Deferribacterota</taxon>
        <taxon>Deferribacteres</taxon>
        <taxon>Deferribacterales</taxon>
        <taxon>Mucispirillaceae</taxon>
        <taxon>Mucispirillum</taxon>
    </lineage>
</organism>
<dbReference type="InterPro" id="IPR006656">
    <property type="entry name" value="Mopterin_OxRdtase"/>
</dbReference>
<dbReference type="InterPro" id="IPR006657">
    <property type="entry name" value="MoPterin_dinucl-bd_dom"/>
</dbReference>
<name>A0AA97LM66_9BACT</name>
<dbReference type="KEGG" id="msch:N508_000002"/>
<sequence length="929" mass="103395">MGGYGTAYSGMINMSPSPEFLDRKMHFVMWGSNIPTTHNPKAFSWTKGIENMKNHGGTVKFIGPELSEIGIAQANEWIRIKPYTDVALILGMLYHMLDLTFDENGNINQDGLDVNYLDKMVYGFFETPEYWRNKTTGEISFDNKSADTNYIYVAAIPAGQSFSAYIMGDDARLTKAKYSASQNYMAQQFASKVDKRNTSVAKFSFANIQNTKYDYKKQMNVKKTPKWAEKITGVPEAKIKELAEFYLKCAKDKVPVYNEWAGGQLKQNDGTITLYALQALLIISKNWGITGTGIANNAIGVSKTTDPNQITASLLRPAAWDDGTIAKMGPHPKISVTQWHNAIKMAFSKELAANGYKPNIPDWVKASGKGKPKYIAGKKGQVYFDDGGVKSLVNRQGITGVGKDSPATFTVNNIEVTMPDGTKRSVTHEYYDFKDNKVSTGGTLVDQTDNVTFSGFRFILNSAGNIPINQHANPIDSARMYKALPTYGYGPYPTGNMADAFYLVTFDNFMSPSARYSDYVLPAKTTWEQEDFVTIENSGTLYVDSVIPGPGESKSSWDFVRELIYHYGGKDSAVNFTGLQSNSSFRDVVQKQYNENIKTNAQSPYYGKTWDEFIKKPISHAKPKTERVDMVTHSTRTAYESKGAMDAFYPNVTTADWSNDSGVFGFGNDLYDTKIHSFAETESCPKQTGMFQVYSGTLVWRYENLFSKWHGYLPKAKQGQINKDEEGDPVAYPIPVYFNYQDHFRVAYGLNSNDDLKGRYLLTTTHDRFRAHSSQAENPYLRELTHRTIGGALYSGNDSGTYAVSNGDDVSFPALNSLIGEDGKPVAGAEQRASYADIWVNDEDFADYNDGDLVKVSNEIGAVYCTIRKTARCVPGYVGLHQGCWYDPREINGETVDVGGNCNTLMPSTPSRLDHGNGVQSAMVKIERV</sequence>
<dbReference type="Pfam" id="PF00384">
    <property type="entry name" value="Molybdopterin"/>
    <property type="match status" value="1"/>
</dbReference>
<dbReference type="InterPro" id="IPR009010">
    <property type="entry name" value="Asp_de-COase-like_dom_sf"/>
</dbReference>
<evidence type="ECO:0000256" key="1">
    <source>
        <dbReference type="ARBA" id="ARBA00010312"/>
    </source>
</evidence>
<dbReference type="AlphaFoldDB" id="A0AA97LM66"/>
<dbReference type="GO" id="GO:0051536">
    <property type="term" value="F:iron-sulfur cluster binding"/>
    <property type="evidence" value="ECO:0007669"/>
    <property type="project" value="UniProtKB-KW"/>
</dbReference>
<dbReference type="GO" id="GO:0043546">
    <property type="term" value="F:molybdopterin cofactor binding"/>
    <property type="evidence" value="ECO:0007669"/>
    <property type="project" value="InterPro"/>
</dbReference>
<dbReference type="PANTHER" id="PTHR43742">
    <property type="entry name" value="TRIMETHYLAMINE-N-OXIDE REDUCTASE"/>
    <property type="match status" value="1"/>
</dbReference>
<dbReference type="GO" id="GO:0016491">
    <property type="term" value="F:oxidoreductase activity"/>
    <property type="evidence" value="ECO:0007669"/>
    <property type="project" value="InterPro"/>
</dbReference>
<reference evidence="7" key="3">
    <citation type="submission" date="2022-06" db="EMBL/GenBank/DDBJ databases">
        <title>Resources to Facilitate Use of the Altered Schaedler Flora (ASF) Mouse Model to Study Microbiome Function.</title>
        <authorList>
            <person name="Proctor A."/>
            <person name="Parvinroo S."/>
            <person name="Richie T."/>
            <person name="Jia X."/>
            <person name="Lee S.T.M."/>
            <person name="Karp P.D."/>
            <person name="Paley S."/>
            <person name="Kostic A.D."/>
            <person name="Pierre J.F."/>
            <person name="Wannemuehler M.J."/>
            <person name="Phillips G.J."/>
        </authorList>
    </citation>
    <scope>NUCLEOTIDE SEQUENCE</scope>
    <source>
        <strain evidence="7">ASF457</strain>
    </source>
</reference>
<accession>A0AA97LM66</accession>
<dbReference type="Proteomes" id="UP000017429">
    <property type="component" value="Chromosome"/>
</dbReference>
<evidence type="ECO:0000313" key="7">
    <source>
        <dbReference type="EMBL" id="USF22950.1"/>
    </source>
</evidence>
<evidence type="ECO:0008006" key="9">
    <source>
        <dbReference type="Google" id="ProtNLM"/>
    </source>
</evidence>
<dbReference type="SUPFAM" id="SSF50692">
    <property type="entry name" value="ADC-like"/>
    <property type="match status" value="1"/>
</dbReference>
<comment type="similarity">
    <text evidence="1">Belongs to the prokaryotic molybdopterin-containing oxidoreductase family.</text>
</comment>
<keyword evidence="4" id="KW-0411">Iron-sulfur</keyword>
<reference evidence="7" key="1">
    <citation type="journal article" date="2014" name="Genome Announc.">
        <title>Draft genome sequences of the altered schaedler flora, a defined bacterial community from gnotobiotic mice.</title>
        <authorList>
            <person name="Wannemuehler M.J."/>
            <person name="Overstreet A.M."/>
            <person name="Ward D.V."/>
            <person name="Phillips G.J."/>
        </authorList>
    </citation>
    <scope>NUCLEOTIDE SEQUENCE</scope>
    <source>
        <strain evidence="7">ASF457</strain>
    </source>
</reference>
<dbReference type="Gene3D" id="2.40.40.20">
    <property type="match status" value="1"/>
</dbReference>
<dbReference type="EMBL" id="CP097562">
    <property type="protein sequence ID" value="USF22950.1"/>
    <property type="molecule type" value="Genomic_DNA"/>
</dbReference>
<evidence type="ECO:0000256" key="3">
    <source>
        <dbReference type="ARBA" id="ARBA00023004"/>
    </source>
</evidence>
<dbReference type="PANTHER" id="PTHR43742:SF6">
    <property type="entry name" value="OXIDOREDUCTASE YYAE-RELATED"/>
    <property type="match status" value="1"/>
</dbReference>
<reference evidence="7" key="2">
    <citation type="submission" date="2022-05" db="EMBL/GenBank/DDBJ databases">
        <authorList>
            <person name="Proctor A.L."/>
            <person name="Phillips G.J."/>
            <person name="Wannemuehler M.J."/>
        </authorList>
    </citation>
    <scope>NUCLEOTIDE SEQUENCE</scope>
    <source>
        <strain evidence="7">ASF457</strain>
    </source>
</reference>
<evidence type="ECO:0000313" key="8">
    <source>
        <dbReference type="Proteomes" id="UP000017429"/>
    </source>
</evidence>
<dbReference type="Gene3D" id="3.40.228.10">
    <property type="entry name" value="Dimethylsulfoxide Reductase, domain 2"/>
    <property type="match status" value="1"/>
</dbReference>
<dbReference type="Pfam" id="PF01568">
    <property type="entry name" value="Molydop_binding"/>
    <property type="match status" value="1"/>
</dbReference>
<feature type="domain" description="Molybdopterin dinucleotide-binding" evidence="6">
    <location>
        <begin position="825"/>
        <end position="916"/>
    </location>
</feature>
<dbReference type="SUPFAM" id="SSF53706">
    <property type="entry name" value="Formate dehydrogenase/DMSO reductase, domains 1-3"/>
    <property type="match status" value="1"/>
</dbReference>
<keyword evidence="3" id="KW-0408">Iron</keyword>
<keyword evidence="8" id="KW-1185">Reference proteome</keyword>
<dbReference type="GO" id="GO:0046872">
    <property type="term" value="F:metal ion binding"/>
    <property type="evidence" value="ECO:0007669"/>
    <property type="project" value="UniProtKB-KW"/>
</dbReference>
<feature type="domain" description="Molybdopterin oxidoreductase" evidence="5">
    <location>
        <begin position="27"/>
        <end position="564"/>
    </location>
</feature>
<evidence type="ECO:0000259" key="6">
    <source>
        <dbReference type="Pfam" id="PF01568"/>
    </source>
</evidence>
<proteinExistence type="inferred from homology"/>
<evidence type="ECO:0000256" key="4">
    <source>
        <dbReference type="ARBA" id="ARBA00023014"/>
    </source>
</evidence>
<evidence type="ECO:0000256" key="2">
    <source>
        <dbReference type="ARBA" id="ARBA00022723"/>
    </source>
</evidence>
<evidence type="ECO:0000259" key="5">
    <source>
        <dbReference type="Pfam" id="PF00384"/>
    </source>
</evidence>
<dbReference type="Gene3D" id="3.40.50.740">
    <property type="match status" value="1"/>
</dbReference>
<dbReference type="InterPro" id="IPR050612">
    <property type="entry name" value="Prok_Mopterin_Oxidored"/>
</dbReference>
<keyword evidence="2" id="KW-0479">Metal-binding</keyword>
<gene>
    <name evidence="7" type="ORF">N508_000002</name>
</gene>
<protein>
    <recommendedName>
        <fullName evidence="9">Molybdopterin dinucleotide-binding domain-containing protein</fullName>
    </recommendedName>
</protein>